<dbReference type="OrthoDB" id="7537227at2759"/>
<evidence type="ECO:0000256" key="6">
    <source>
        <dbReference type="ARBA" id="ARBA00022786"/>
    </source>
</evidence>
<dbReference type="AlphaFoldDB" id="A0A0D2QQY2"/>
<evidence type="ECO:0000256" key="7">
    <source>
        <dbReference type="SAM" id="Coils"/>
    </source>
</evidence>
<reference evidence="9 10" key="1">
    <citation type="journal article" date="2012" name="Nature">
        <title>Repeated polyploidization of Gossypium genomes and the evolution of spinnable cotton fibres.</title>
        <authorList>
            <person name="Paterson A.H."/>
            <person name="Wendel J.F."/>
            <person name="Gundlach H."/>
            <person name="Guo H."/>
            <person name="Jenkins J."/>
            <person name="Jin D."/>
            <person name="Llewellyn D."/>
            <person name="Showmaker K.C."/>
            <person name="Shu S."/>
            <person name="Udall J."/>
            <person name="Yoo M.J."/>
            <person name="Byers R."/>
            <person name="Chen W."/>
            <person name="Doron-Faigenboim A."/>
            <person name="Duke M.V."/>
            <person name="Gong L."/>
            <person name="Grimwood J."/>
            <person name="Grover C."/>
            <person name="Grupp K."/>
            <person name="Hu G."/>
            <person name="Lee T.H."/>
            <person name="Li J."/>
            <person name="Lin L."/>
            <person name="Liu T."/>
            <person name="Marler B.S."/>
            <person name="Page J.T."/>
            <person name="Roberts A.W."/>
            <person name="Romanel E."/>
            <person name="Sanders W.S."/>
            <person name="Szadkowski E."/>
            <person name="Tan X."/>
            <person name="Tang H."/>
            <person name="Xu C."/>
            <person name="Wang J."/>
            <person name="Wang Z."/>
            <person name="Zhang D."/>
            <person name="Zhang L."/>
            <person name="Ashrafi H."/>
            <person name="Bedon F."/>
            <person name="Bowers J.E."/>
            <person name="Brubaker C.L."/>
            <person name="Chee P.W."/>
            <person name="Das S."/>
            <person name="Gingle A.R."/>
            <person name="Haigler C.H."/>
            <person name="Harker D."/>
            <person name="Hoffmann L.V."/>
            <person name="Hovav R."/>
            <person name="Jones D.C."/>
            <person name="Lemke C."/>
            <person name="Mansoor S."/>
            <person name="ur Rahman M."/>
            <person name="Rainville L.N."/>
            <person name="Rambani A."/>
            <person name="Reddy U.K."/>
            <person name="Rong J.K."/>
            <person name="Saranga Y."/>
            <person name="Scheffler B.E."/>
            <person name="Scheffler J.A."/>
            <person name="Stelly D.M."/>
            <person name="Triplett B.A."/>
            <person name="Van Deynze A."/>
            <person name="Vaslin M.F."/>
            <person name="Waghmare V.N."/>
            <person name="Walford S.A."/>
            <person name="Wright R.J."/>
            <person name="Zaki E.A."/>
            <person name="Zhang T."/>
            <person name="Dennis E.S."/>
            <person name="Mayer K.F."/>
            <person name="Peterson D.G."/>
            <person name="Rokhsar D.S."/>
            <person name="Wang X."/>
            <person name="Schmutz J."/>
        </authorList>
    </citation>
    <scope>NUCLEOTIDE SEQUENCE [LARGE SCALE GENOMIC DNA]</scope>
</reference>
<evidence type="ECO:0000256" key="5">
    <source>
        <dbReference type="ARBA" id="ARBA00022737"/>
    </source>
</evidence>
<dbReference type="InterPro" id="IPR036537">
    <property type="entry name" value="Adaptor_Cbl_N_dom_sf"/>
</dbReference>
<evidence type="ECO:0000313" key="9">
    <source>
        <dbReference type="EMBL" id="KJB09615.1"/>
    </source>
</evidence>
<dbReference type="PROSITE" id="PS51698">
    <property type="entry name" value="U_BOX"/>
    <property type="match status" value="1"/>
</dbReference>
<keyword evidence="7" id="KW-0175">Coiled coil</keyword>
<name>A0A0D2QQY2_GOSRA</name>
<dbReference type="PANTHER" id="PTHR45958:SF5">
    <property type="entry name" value="RING-TYPE E3 UBIQUITIN TRANSFERASE"/>
    <property type="match status" value="1"/>
</dbReference>
<comment type="pathway">
    <text evidence="2">Protein modification; protein ubiquitination.</text>
</comment>
<dbReference type="Pfam" id="PF04564">
    <property type="entry name" value="U-box"/>
    <property type="match status" value="1"/>
</dbReference>
<keyword evidence="4" id="KW-0808">Transferase</keyword>
<dbReference type="InterPro" id="IPR011989">
    <property type="entry name" value="ARM-like"/>
</dbReference>
<dbReference type="KEGG" id="gra:105795776"/>
<keyword evidence="5" id="KW-0677">Repeat</keyword>
<dbReference type="InterPro" id="IPR016024">
    <property type="entry name" value="ARM-type_fold"/>
</dbReference>
<dbReference type="GO" id="GO:0007166">
    <property type="term" value="P:cell surface receptor signaling pathway"/>
    <property type="evidence" value="ECO:0007669"/>
    <property type="project" value="InterPro"/>
</dbReference>
<dbReference type="OMA" id="QLCECDI"/>
<dbReference type="SUPFAM" id="SSF48371">
    <property type="entry name" value="ARM repeat"/>
    <property type="match status" value="2"/>
</dbReference>
<keyword evidence="6" id="KW-0833">Ubl conjugation pathway</keyword>
<dbReference type="CDD" id="cd16664">
    <property type="entry name" value="RING-Ubox_PUB"/>
    <property type="match status" value="1"/>
</dbReference>
<evidence type="ECO:0000256" key="1">
    <source>
        <dbReference type="ARBA" id="ARBA00000900"/>
    </source>
</evidence>
<dbReference type="EMBL" id="CM001740">
    <property type="protein sequence ID" value="KJB09614.1"/>
    <property type="molecule type" value="Genomic_DNA"/>
</dbReference>
<dbReference type="GO" id="GO:0016567">
    <property type="term" value="P:protein ubiquitination"/>
    <property type="evidence" value="ECO:0007669"/>
    <property type="project" value="UniProtKB-UniPathway"/>
</dbReference>
<evidence type="ECO:0000259" key="8">
    <source>
        <dbReference type="PROSITE" id="PS51698"/>
    </source>
</evidence>
<dbReference type="UniPathway" id="UPA00143"/>
<dbReference type="InterPro" id="IPR000225">
    <property type="entry name" value="Armadillo"/>
</dbReference>
<dbReference type="GO" id="GO:0061630">
    <property type="term" value="F:ubiquitin protein ligase activity"/>
    <property type="evidence" value="ECO:0007669"/>
    <property type="project" value="UniProtKB-EC"/>
</dbReference>
<dbReference type="SUPFAM" id="SSF57850">
    <property type="entry name" value="RING/U-box"/>
    <property type="match status" value="1"/>
</dbReference>
<feature type="domain" description="U-box" evidence="8">
    <location>
        <begin position="260"/>
        <end position="334"/>
    </location>
</feature>
<dbReference type="SMART" id="SM00185">
    <property type="entry name" value="ARM"/>
    <property type="match status" value="7"/>
</dbReference>
<dbReference type="Gene3D" id="1.25.10.10">
    <property type="entry name" value="Leucine-rich Repeat Variant"/>
    <property type="match status" value="3"/>
</dbReference>
<dbReference type="PANTHER" id="PTHR45958">
    <property type="entry name" value="RING-TYPE E3 UBIQUITIN TRANSFERASE"/>
    <property type="match status" value="1"/>
</dbReference>
<dbReference type="Proteomes" id="UP000032304">
    <property type="component" value="Chromosome 1"/>
</dbReference>
<dbReference type="InterPro" id="IPR052608">
    <property type="entry name" value="U-box_domain_protein"/>
</dbReference>
<evidence type="ECO:0000256" key="3">
    <source>
        <dbReference type="ARBA" id="ARBA00012483"/>
    </source>
</evidence>
<dbReference type="EC" id="2.3.2.27" evidence="3"/>
<keyword evidence="10" id="KW-1185">Reference proteome</keyword>
<organism evidence="9 10">
    <name type="scientific">Gossypium raimondii</name>
    <name type="common">Peruvian cotton</name>
    <name type="synonym">Gossypium klotzschianum subsp. raimondii</name>
    <dbReference type="NCBI Taxonomy" id="29730"/>
    <lineage>
        <taxon>Eukaryota</taxon>
        <taxon>Viridiplantae</taxon>
        <taxon>Streptophyta</taxon>
        <taxon>Embryophyta</taxon>
        <taxon>Tracheophyta</taxon>
        <taxon>Spermatophyta</taxon>
        <taxon>Magnoliopsida</taxon>
        <taxon>eudicotyledons</taxon>
        <taxon>Gunneridae</taxon>
        <taxon>Pentapetalae</taxon>
        <taxon>rosids</taxon>
        <taxon>malvids</taxon>
        <taxon>Malvales</taxon>
        <taxon>Malvaceae</taxon>
        <taxon>Malvoideae</taxon>
        <taxon>Gossypium</taxon>
    </lineage>
</organism>
<sequence>MAIDVVTSASFVPASEILSQTVEAILEIVVSANDVLFKKDSFKKLASYLERIVPVLKELKGKCISNSESLNNAIQILNREIKAAKQLTAECSTKSKVYLLMNSRGIVRRLEGTMREISRGLSLLPLASLELSSAIVVEIGNLCDSMQKAEFKAAITEEEILEKIETGIQERNADRSYANNLLVLIAEAVGIPTERSALKREFEDFKSEIENVRLRKDKAEAIQMDQIIALLERADAASSPKEKEMKYFTKRKSLGSQPLEPLQSFYCPITRDVMVDPVETSSGQTFERSAIEKWFTEGNNLCPLTMTPLDTSILRPNKTLRQSIEEWKDRNTMITIASMKPNLTSGDEEEVLQCLGQLKDLCEQRDMHREWVILENYISVLIQLLGGKNRDIRNRVLVILHILTKDSDDAKDRVAKVDGAIELVVRSLGRRTDERRLAVALLLDLSKYNVLRDSIGKVQGCILLLVTMASGDDYQAARDAEEILENLSYSDQNVIQMARANYFKHLLQRLSTGPDDVKLIMATAIAEMELTDHNKVVLLERGALRPLLNWVSHGGIQMKSVAVKALRNLSSVPKNGLQMIKEGASRPLLDLLHLGSSSSALREQVAATVMHLAVSTMSQESTETPVSLLESDEDVFMVFSLISLTGPEIQQNLLQIFQALCQSPSAAYIKTKLTQCLAIQVLIQLCECDIGNVRLNAVKLFCFLVKDGDEATILEHVRQKCIETLLRIIQSFNDDEEVASAVGIIANLPENDQITQWLVDAGAIPIIFRFLRSGRLNDSNRSQLVDSAVGAICRFTAPTNLEWQKRAAEADVIPMLVQLLDSGTTLTKYHAATSLSRFSQSSLQLSRTIPKKKGFWCLSAPPETACPVHGGICSVVSSFCLLEADAVIPLARVLEGTDAGVCEASLDALLTLIEGERLQNGSKVLAEANAITPMIRCLSSPSLRLQEKALHALERIFRLPEFKQKYGPAAQMPLVDLTQRGNSSMKSLSARILAHLNVLHDQSSYF</sequence>
<feature type="coiled-coil region" evidence="7">
    <location>
        <begin position="195"/>
        <end position="222"/>
    </location>
</feature>
<protein>
    <recommendedName>
        <fullName evidence="3">RING-type E3 ubiquitin transferase</fullName>
        <ecNumber evidence="3">2.3.2.27</ecNumber>
    </recommendedName>
</protein>
<dbReference type="CDD" id="cd21037">
    <property type="entry name" value="MLKL_NTD"/>
    <property type="match status" value="1"/>
</dbReference>
<comment type="catalytic activity">
    <reaction evidence="1">
        <text>S-ubiquitinyl-[E2 ubiquitin-conjugating enzyme]-L-cysteine + [acceptor protein]-L-lysine = [E2 ubiquitin-conjugating enzyme]-L-cysteine + N(6)-ubiquitinyl-[acceptor protein]-L-lysine.</text>
        <dbReference type="EC" id="2.3.2.27"/>
    </reaction>
</comment>
<dbReference type="Gramene" id="KJB09615">
    <property type="protein sequence ID" value="KJB09615"/>
    <property type="gene ID" value="B456_001G152800"/>
</dbReference>
<dbReference type="Gene3D" id="1.20.930.20">
    <property type="entry name" value="Adaptor protein Cbl, N-terminal domain"/>
    <property type="match status" value="1"/>
</dbReference>
<evidence type="ECO:0000313" key="10">
    <source>
        <dbReference type="Proteomes" id="UP000032304"/>
    </source>
</evidence>
<gene>
    <name evidence="9" type="ORF">B456_001G152800</name>
</gene>
<accession>A0A0D2QQY2</accession>
<dbReference type="InterPro" id="IPR059179">
    <property type="entry name" value="MLKL-like_MCAfunc"/>
</dbReference>
<evidence type="ECO:0000256" key="4">
    <source>
        <dbReference type="ARBA" id="ARBA00022679"/>
    </source>
</evidence>
<dbReference type="InterPro" id="IPR045210">
    <property type="entry name" value="RING-Ubox_PUB"/>
</dbReference>
<proteinExistence type="predicted"/>
<dbReference type="Gene3D" id="3.30.40.10">
    <property type="entry name" value="Zinc/RING finger domain, C3HC4 (zinc finger)"/>
    <property type="match status" value="1"/>
</dbReference>
<dbReference type="SMART" id="SM00504">
    <property type="entry name" value="Ubox"/>
    <property type="match status" value="1"/>
</dbReference>
<dbReference type="InterPro" id="IPR003613">
    <property type="entry name" value="Ubox_domain"/>
</dbReference>
<dbReference type="eggNOG" id="KOG0167">
    <property type="taxonomic scope" value="Eukaryota"/>
</dbReference>
<evidence type="ECO:0000256" key="2">
    <source>
        <dbReference type="ARBA" id="ARBA00004906"/>
    </source>
</evidence>
<dbReference type="STRING" id="29730.A0A0D2QQY2"/>
<dbReference type="Gramene" id="KJB09614">
    <property type="protein sequence ID" value="KJB09614"/>
    <property type="gene ID" value="B456_001G152800"/>
</dbReference>
<dbReference type="EMBL" id="CM001740">
    <property type="protein sequence ID" value="KJB09615.1"/>
    <property type="molecule type" value="Genomic_DNA"/>
</dbReference>
<dbReference type="InterPro" id="IPR013083">
    <property type="entry name" value="Znf_RING/FYVE/PHD"/>
</dbReference>